<name>A0ABR2WLV4_9FUNG</name>
<dbReference type="Proteomes" id="UP001479436">
    <property type="component" value="Unassembled WGS sequence"/>
</dbReference>
<dbReference type="SMART" id="SM00577">
    <property type="entry name" value="CPDc"/>
    <property type="match status" value="1"/>
</dbReference>
<dbReference type="InterPro" id="IPR050365">
    <property type="entry name" value="TIM50"/>
</dbReference>
<feature type="compositionally biased region" description="Polar residues" evidence="1">
    <location>
        <begin position="44"/>
        <end position="54"/>
    </location>
</feature>
<comment type="caution">
    <text evidence="3">The sequence shown here is derived from an EMBL/GenBank/DDBJ whole genome shotgun (WGS) entry which is preliminary data.</text>
</comment>
<feature type="domain" description="FCP1 homology" evidence="2">
    <location>
        <begin position="146"/>
        <end position="304"/>
    </location>
</feature>
<dbReference type="InterPro" id="IPR036412">
    <property type="entry name" value="HAD-like_sf"/>
</dbReference>
<dbReference type="Pfam" id="PF03031">
    <property type="entry name" value="NIF"/>
    <property type="match status" value="1"/>
</dbReference>
<feature type="compositionally biased region" description="Polar residues" evidence="1">
    <location>
        <begin position="10"/>
        <end position="29"/>
    </location>
</feature>
<dbReference type="NCBIfam" id="TIGR02251">
    <property type="entry name" value="HIF-SF_euk"/>
    <property type="match status" value="1"/>
</dbReference>
<evidence type="ECO:0000313" key="3">
    <source>
        <dbReference type="EMBL" id="KAK9762486.1"/>
    </source>
</evidence>
<evidence type="ECO:0000259" key="2">
    <source>
        <dbReference type="PROSITE" id="PS50969"/>
    </source>
</evidence>
<evidence type="ECO:0000313" key="4">
    <source>
        <dbReference type="Proteomes" id="UP001479436"/>
    </source>
</evidence>
<dbReference type="InterPro" id="IPR023214">
    <property type="entry name" value="HAD_sf"/>
</dbReference>
<sequence>MTNVLADVVESNNNHHNPIAQVQQENDGASEQALFDARDKDPTFNRNKATPFSKNKSESKNTRSFLSTLLSCACGGKAYVSEIQEEEKYAMALSNTGAHPKVAKPSPVPEIAERDEIAPSIPEVERVIDRPALVDDKYLLGPIAKEHTGRKCLVLDLDETLVHSSFKAVEQADFVIPVEIEGQYHSVYVLKRPGVDEFLKEVGKIFEIVIFTASLAKYADPVLDTLDIHNVIHYRLFRESCYNYGGNYVKDLSQLGRDLRQVIILDNSPASYIFHPTNAVPVSSWFNDPHDTELLDLVPLLEDLQDVEDVTVLLDTVINMSQA</sequence>
<dbReference type="EMBL" id="JASJQH010000940">
    <property type="protein sequence ID" value="KAK9762486.1"/>
    <property type="molecule type" value="Genomic_DNA"/>
</dbReference>
<feature type="region of interest" description="Disordered" evidence="1">
    <location>
        <begin position="1"/>
        <end position="60"/>
    </location>
</feature>
<protein>
    <recommendedName>
        <fullName evidence="2">FCP1 homology domain-containing protein</fullName>
    </recommendedName>
</protein>
<dbReference type="CDD" id="cd07521">
    <property type="entry name" value="HAD_FCP1-like"/>
    <property type="match status" value="1"/>
</dbReference>
<keyword evidence="4" id="KW-1185">Reference proteome</keyword>
<dbReference type="InterPro" id="IPR004274">
    <property type="entry name" value="FCP1_dom"/>
</dbReference>
<dbReference type="PROSITE" id="PS50969">
    <property type="entry name" value="FCP1"/>
    <property type="match status" value="1"/>
</dbReference>
<proteinExistence type="predicted"/>
<evidence type="ECO:0000256" key="1">
    <source>
        <dbReference type="SAM" id="MobiDB-lite"/>
    </source>
</evidence>
<dbReference type="PANTHER" id="PTHR12210">
    <property type="entry name" value="DULLARD PROTEIN PHOSPHATASE"/>
    <property type="match status" value="1"/>
</dbReference>
<dbReference type="InterPro" id="IPR011948">
    <property type="entry name" value="Dullard_phosphatase"/>
</dbReference>
<accession>A0ABR2WLV4</accession>
<reference evidence="3 4" key="1">
    <citation type="submission" date="2023-04" db="EMBL/GenBank/DDBJ databases">
        <title>Genome of Basidiobolus ranarum AG-B5.</title>
        <authorList>
            <person name="Stajich J.E."/>
            <person name="Carter-House D."/>
            <person name="Gryganskyi A."/>
        </authorList>
    </citation>
    <scope>NUCLEOTIDE SEQUENCE [LARGE SCALE GENOMIC DNA]</scope>
    <source>
        <strain evidence="3 4">AG-B5</strain>
    </source>
</reference>
<organism evidence="3 4">
    <name type="scientific">Basidiobolus ranarum</name>
    <dbReference type="NCBI Taxonomy" id="34480"/>
    <lineage>
        <taxon>Eukaryota</taxon>
        <taxon>Fungi</taxon>
        <taxon>Fungi incertae sedis</taxon>
        <taxon>Zoopagomycota</taxon>
        <taxon>Entomophthoromycotina</taxon>
        <taxon>Basidiobolomycetes</taxon>
        <taxon>Basidiobolales</taxon>
        <taxon>Basidiobolaceae</taxon>
        <taxon>Basidiobolus</taxon>
    </lineage>
</organism>
<dbReference type="SUPFAM" id="SSF56784">
    <property type="entry name" value="HAD-like"/>
    <property type="match status" value="1"/>
</dbReference>
<gene>
    <name evidence="3" type="ORF">K7432_011718</name>
</gene>
<dbReference type="Gene3D" id="3.40.50.1000">
    <property type="entry name" value="HAD superfamily/HAD-like"/>
    <property type="match status" value="1"/>
</dbReference>